<evidence type="ECO:0000313" key="2">
    <source>
        <dbReference type="EMBL" id="MCW7515642.1"/>
    </source>
</evidence>
<proteinExistence type="predicted"/>
<gene>
    <name evidence="2" type="ORF">ND810_10795</name>
</gene>
<protein>
    <recommendedName>
        <fullName evidence="1">NAD glycohydrolase translocation F5/8 type C domain-containing protein</fullName>
    </recommendedName>
</protein>
<accession>A0AAW5V9U7</accession>
<name>A0AAW5V9U7_9LEPT</name>
<comment type="caution">
    <text evidence="2">The sequence shown here is derived from an EMBL/GenBank/DDBJ whole genome shotgun (WGS) entry which is preliminary data.</text>
</comment>
<dbReference type="NCBIfam" id="NF047619">
    <property type="entry name" value="NADase_discoid"/>
    <property type="match status" value="1"/>
</dbReference>
<sequence length="309" mass="35742">MRPILLILCLSITFIHCKKEEEKLENRATQSSIQEIKASSFLTEGKIKYLPQYIADNTTKPWCVPNTDKEPSLEITFNKIVKTNSLHFLNGYAKGSLFKKNSRISKLTVIVDNGIPIDIELPDTVEYAQSFTQELVGKKFKLIIKERYEGEKYQDLCLTELSFDEYDFDDHLYFQAFCSEIFQDFKKIEFINGEHYITLTNNNKLTAFRSPAQMDIKNEGKGNWKFVNEDPTKLLEGKYKITLVQNGNDDLTSDEARITTTHFDGDFSIPLITDKNCKKLNGSRKIFVFNEGDPNYSGFPYNDEMYIIK</sequence>
<evidence type="ECO:0000313" key="3">
    <source>
        <dbReference type="Proteomes" id="UP001209694"/>
    </source>
</evidence>
<dbReference type="RefSeq" id="WP_265356126.1">
    <property type="nucleotide sequence ID" value="NZ_JAMQPS010000002.1"/>
</dbReference>
<dbReference type="InterPro" id="IPR057561">
    <property type="entry name" value="NADase_transloc"/>
</dbReference>
<evidence type="ECO:0000259" key="1">
    <source>
        <dbReference type="Pfam" id="PF25302"/>
    </source>
</evidence>
<dbReference type="Pfam" id="PF25302">
    <property type="entry name" value="NADase_transloc"/>
    <property type="match status" value="1"/>
</dbReference>
<feature type="domain" description="NAD glycohydrolase translocation F5/8 type C" evidence="1">
    <location>
        <begin position="32"/>
        <end position="164"/>
    </location>
</feature>
<dbReference type="EMBL" id="JAMQQD010000003">
    <property type="protein sequence ID" value="MCW7515642.1"/>
    <property type="molecule type" value="Genomic_DNA"/>
</dbReference>
<dbReference type="Proteomes" id="UP001209694">
    <property type="component" value="Unassembled WGS sequence"/>
</dbReference>
<dbReference type="AlphaFoldDB" id="A0AAW5V9U7"/>
<reference evidence="2" key="1">
    <citation type="submission" date="2022-06" db="EMBL/GenBank/DDBJ databases">
        <title>Leptospira isolates from biofilms formed at urban environments.</title>
        <authorList>
            <person name="Ribeiro P.S."/>
            <person name="Sousa T."/>
            <person name="Carvalho N."/>
            <person name="Aburjaile F."/>
            <person name="Neves F."/>
            <person name="Oliveira D."/>
            <person name="Blanco L."/>
            <person name="Lima J."/>
            <person name="Costa F."/>
            <person name="Brenig B."/>
            <person name="Soares S."/>
            <person name="Ramos R."/>
            <person name="Goes-Neto A."/>
            <person name="Matiuzzi M."/>
            <person name="Azevedo V."/>
            <person name="Ristow P."/>
        </authorList>
    </citation>
    <scope>NUCLEOTIDE SEQUENCE</scope>
    <source>
        <strain evidence="2">VSF7</strain>
    </source>
</reference>
<organism evidence="2 3">
    <name type="scientific">Leptospira levettii</name>
    <dbReference type="NCBI Taxonomy" id="2023178"/>
    <lineage>
        <taxon>Bacteria</taxon>
        <taxon>Pseudomonadati</taxon>
        <taxon>Spirochaetota</taxon>
        <taxon>Spirochaetia</taxon>
        <taxon>Leptospirales</taxon>
        <taxon>Leptospiraceae</taxon>
        <taxon>Leptospira</taxon>
    </lineage>
</organism>